<dbReference type="EMBL" id="JBAHYK010000339">
    <property type="protein sequence ID" value="KAL0575071.1"/>
    <property type="molecule type" value="Genomic_DNA"/>
</dbReference>
<keyword evidence="3" id="KW-0963">Cytoplasm</keyword>
<evidence type="ECO:0000256" key="5">
    <source>
        <dbReference type="SAM" id="MobiDB-lite"/>
    </source>
</evidence>
<dbReference type="PANTHER" id="PTHR17616:SF8">
    <property type="entry name" value="TRANSCRIPTIONAL COACTIVATOR YORKIE"/>
    <property type="match status" value="1"/>
</dbReference>
<accession>A0ABR3FI69</accession>
<dbReference type="Proteomes" id="UP001465976">
    <property type="component" value="Unassembled WGS sequence"/>
</dbReference>
<feature type="region of interest" description="Disordered" evidence="5">
    <location>
        <begin position="170"/>
        <end position="189"/>
    </location>
</feature>
<reference evidence="7 8" key="1">
    <citation type="submission" date="2024-02" db="EMBL/GenBank/DDBJ databases">
        <title>A draft genome for the cacao thread blight pathogen Marasmius crinis-equi.</title>
        <authorList>
            <person name="Cohen S.P."/>
            <person name="Baruah I.K."/>
            <person name="Amoako-Attah I."/>
            <person name="Bukari Y."/>
            <person name="Meinhardt L.W."/>
            <person name="Bailey B.A."/>
        </authorList>
    </citation>
    <scope>NUCLEOTIDE SEQUENCE [LARGE SCALE GENOMIC DNA]</scope>
    <source>
        <strain evidence="7 8">GH-76</strain>
    </source>
</reference>
<protein>
    <recommendedName>
        <fullName evidence="6">WW domain-containing protein</fullName>
    </recommendedName>
</protein>
<dbReference type="SUPFAM" id="SSF51045">
    <property type="entry name" value="WW domain"/>
    <property type="match status" value="2"/>
</dbReference>
<keyword evidence="8" id="KW-1185">Reference proteome</keyword>
<organism evidence="7 8">
    <name type="scientific">Marasmius crinis-equi</name>
    <dbReference type="NCBI Taxonomy" id="585013"/>
    <lineage>
        <taxon>Eukaryota</taxon>
        <taxon>Fungi</taxon>
        <taxon>Dikarya</taxon>
        <taxon>Basidiomycota</taxon>
        <taxon>Agaricomycotina</taxon>
        <taxon>Agaricomycetes</taxon>
        <taxon>Agaricomycetidae</taxon>
        <taxon>Agaricales</taxon>
        <taxon>Marasmiineae</taxon>
        <taxon>Marasmiaceae</taxon>
        <taxon>Marasmius</taxon>
    </lineage>
</organism>
<feature type="domain" description="WW" evidence="6">
    <location>
        <begin position="3"/>
        <end position="36"/>
    </location>
</feature>
<feature type="domain" description="WW" evidence="6">
    <location>
        <begin position="45"/>
        <end position="78"/>
    </location>
</feature>
<dbReference type="Pfam" id="PF00397">
    <property type="entry name" value="WW"/>
    <property type="match status" value="1"/>
</dbReference>
<comment type="subcellular location">
    <subcellularLocation>
        <location evidence="2">Cytoplasm</location>
    </subcellularLocation>
    <subcellularLocation>
        <location evidence="1">Nucleus</location>
    </subcellularLocation>
</comment>
<sequence length="213" mass="24193">MQEPLPWAWEEQTTSKGQQFFTDTRTGMTMWADPRIGRSLSSHQSQLPLGWEEQFDAYGNRYFHDTITDTDTWDDPQSDNGLSSVLPAWQEDTDNNGDQWLTDYTTRYRLFLRQSADPALNSVIQDSSGNNTAQLTPIEADVHNHTPDRESVLGQGLNEGIEPLDLSKVEEHTSQSPGPSHGSKKGQGVRGFMRYHLTHLKEGSLMKKITWKK</sequence>
<proteinExistence type="predicted"/>
<dbReference type="PANTHER" id="PTHR17616">
    <property type="entry name" value="YES-ASSOCIATED PROTEIN YAP1 FAMILY MEMBER"/>
    <property type="match status" value="1"/>
</dbReference>
<dbReference type="PROSITE" id="PS50020">
    <property type="entry name" value="WW_DOMAIN_2"/>
    <property type="match status" value="2"/>
</dbReference>
<evidence type="ECO:0000313" key="8">
    <source>
        <dbReference type="Proteomes" id="UP001465976"/>
    </source>
</evidence>
<dbReference type="Gene3D" id="2.20.70.10">
    <property type="match status" value="2"/>
</dbReference>
<evidence type="ECO:0000313" key="7">
    <source>
        <dbReference type="EMBL" id="KAL0575071.1"/>
    </source>
</evidence>
<comment type="caution">
    <text evidence="7">The sequence shown here is derived from an EMBL/GenBank/DDBJ whole genome shotgun (WGS) entry which is preliminary data.</text>
</comment>
<dbReference type="InterPro" id="IPR001202">
    <property type="entry name" value="WW_dom"/>
</dbReference>
<gene>
    <name evidence="7" type="ORF">V5O48_006890</name>
</gene>
<evidence type="ECO:0000256" key="3">
    <source>
        <dbReference type="ARBA" id="ARBA00022490"/>
    </source>
</evidence>
<name>A0ABR3FI69_9AGAR</name>
<evidence type="ECO:0000256" key="1">
    <source>
        <dbReference type="ARBA" id="ARBA00004123"/>
    </source>
</evidence>
<dbReference type="SMART" id="SM00456">
    <property type="entry name" value="WW"/>
    <property type="match status" value="2"/>
</dbReference>
<dbReference type="InterPro" id="IPR036020">
    <property type="entry name" value="WW_dom_sf"/>
</dbReference>
<dbReference type="InterPro" id="IPR051583">
    <property type="entry name" value="YAP1"/>
</dbReference>
<evidence type="ECO:0000256" key="2">
    <source>
        <dbReference type="ARBA" id="ARBA00004496"/>
    </source>
</evidence>
<keyword evidence="4" id="KW-0539">Nucleus</keyword>
<evidence type="ECO:0000259" key="6">
    <source>
        <dbReference type="PROSITE" id="PS50020"/>
    </source>
</evidence>
<evidence type="ECO:0000256" key="4">
    <source>
        <dbReference type="ARBA" id="ARBA00023242"/>
    </source>
</evidence>